<sequence length="541" mass="59153">MSPNLRDLKLPVAPTWLVEKLSRPTHHVANTNGAPLGFIKPGARNNNLTSLAGFFRRQGLDEQGILEMLRAANNTGTDPLDDREVMGIASSVSKYPPGRGGDLFDLPISRGIAATMEGCRYVPESGWTVFDGKRWAADPSGILAREKVKCQLEQFVQAVKSSGDLEAAREAHKYLSSAKVKAIETLVVSDPEIRASVDDFDCEPGLLNVHNGTLNLLTGDLREHDPSDFLTKVANVAYDPDADCPAFKHVLATALPPKHQAFLLRYLGYALMGDPKEQVFAILYGAGANGKSTIINAVSHLLGDYAANVEPVTLIKQKSDRIRTDIARLHGVYLAVTSELAKGEILDAALIKRFTGGDTITSRSLYSKEFEYRPKFALLMTTNALPVIDGADPALARRLLLLPFKSIVPEDERDASLGRTLEGEASGILNLLLEGYHEYHEIGLALPDDLRAEAAQFVASSDMVQSFLNDTTEAAEGETVGAKALYQRYQVWCGMGGLRALSMPQFRQELHKKGYRQQRSKSGVAWVGVRLQHRPVFSTAD</sequence>
<dbReference type="PANTHER" id="PTHR35372">
    <property type="entry name" value="ATP BINDING PROTEIN-RELATED"/>
    <property type="match status" value="1"/>
</dbReference>
<dbReference type="InterPro" id="IPR051620">
    <property type="entry name" value="ORF904-like_C"/>
</dbReference>
<feature type="domain" description="SF3 helicase" evidence="5">
    <location>
        <begin position="258"/>
        <end position="417"/>
    </location>
</feature>
<name>A0ABQ1Q9T8_9RHOB</name>
<dbReference type="Pfam" id="PF19263">
    <property type="entry name" value="DUF5906"/>
    <property type="match status" value="1"/>
</dbReference>
<dbReference type="Gene3D" id="3.40.50.300">
    <property type="entry name" value="P-loop containing nucleotide triphosphate hydrolases"/>
    <property type="match status" value="1"/>
</dbReference>
<dbReference type="PANTHER" id="PTHR35372:SF2">
    <property type="entry name" value="SF3 HELICASE DOMAIN-CONTAINING PROTEIN"/>
    <property type="match status" value="1"/>
</dbReference>
<keyword evidence="4" id="KW-0067">ATP-binding</keyword>
<evidence type="ECO:0000259" key="5">
    <source>
        <dbReference type="PROSITE" id="PS51206"/>
    </source>
</evidence>
<evidence type="ECO:0000313" key="6">
    <source>
        <dbReference type="EMBL" id="GGD19464.1"/>
    </source>
</evidence>
<evidence type="ECO:0000256" key="1">
    <source>
        <dbReference type="ARBA" id="ARBA00022741"/>
    </source>
</evidence>
<keyword evidence="1" id="KW-0547">Nucleotide-binding</keyword>
<dbReference type="Pfam" id="PF08706">
    <property type="entry name" value="D5_N"/>
    <property type="match status" value="1"/>
</dbReference>
<dbReference type="PROSITE" id="PS51206">
    <property type="entry name" value="SF3_HELICASE_1"/>
    <property type="match status" value="1"/>
</dbReference>
<dbReference type="InterPro" id="IPR006500">
    <property type="entry name" value="Helicase_put_C_phage/plasmid"/>
</dbReference>
<organism evidence="6 7">
    <name type="scientific">Sinisalibacter lacisalsi</name>
    <dbReference type="NCBI Taxonomy" id="1526570"/>
    <lineage>
        <taxon>Bacteria</taxon>
        <taxon>Pseudomonadati</taxon>
        <taxon>Pseudomonadota</taxon>
        <taxon>Alphaproteobacteria</taxon>
        <taxon>Rhodobacterales</taxon>
        <taxon>Roseobacteraceae</taxon>
        <taxon>Sinisalibacter</taxon>
    </lineage>
</organism>
<comment type="caution">
    <text evidence="6">The sequence shown here is derived from an EMBL/GenBank/DDBJ whole genome shotgun (WGS) entry which is preliminary data.</text>
</comment>
<dbReference type="InterPro" id="IPR014015">
    <property type="entry name" value="Helicase_SF3_DNA-vir"/>
</dbReference>
<dbReference type="Pfam" id="PF03288">
    <property type="entry name" value="Pox_D5"/>
    <property type="match status" value="1"/>
</dbReference>
<dbReference type="Pfam" id="PF08708">
    <property type="entry name" value="PriCT_1"/>
    <property type="match status" value="1"/>
</dbReference>
<dbReference type="SMART" id="SM00885">
    <property type="entry name" value="D5_N"/>
    <property type="match status" value="1"/>
</dbReference>
<dbReference type="InterPro" id="IPR027417">
    <property type="entry name" value="P-loop_NTPase"/>
</dbReference>
<evidence type="ECO:0000256" key="2">
    <source>
        <dbReference type="ARBA" id="ARBA00022801"/>
    </source>
</evidence>
<keyword evidence="2" id="KW-0378">Hydrolase</keyword>
<evidence type="ECO:0000313" key="7">
    <source>
        <dbReference type="Proteomes" id="UP000617355"/>
    </source>
</evidence>
<proteinExistence type="predicted"/>
<evidence type="ECO:0000256" key="3">
    <source>
        <dbReference type="ARBA" id="ARBA00022806"/>
    </source>
</evidence>
<dbReference type="SMART" id="SM00942">
    <property type="entry name" value="PriCT_1"/>
    <property type="match status" value="1"/>
</dbReference>
<dbReference type="EMBL" id="BMGI01000001">
    <property type="protein sequence ID" value="GGD19464.1"/>
    <property type="molecule type" value="Genomic_DNA"/>
</dbReference>
<gene>
    <name evidence="6" type="ORF">GCM10011358_00050</name>
</gene>
<dbReference type="SUPFAM" id="SSF52540">
    <property type="entry name" value="P-loop containing nucleoside triphosphate hydrolases"/>
    <property type="match status" value="1"/>
</dbReference>
<dbReference type="NCBIfam" id="TIGR01613">
    <property type="entry name" value="primase_Cterm"/>
    <property type="match status" value="1"/>
</dbReference>
<dbReference type="InterPro" id="IPR004968">
    <property type="entry name" value="DNA_primase/NTPase_C"/>
</dbReference>
<dbReference type="InterPro" id="IPR045455">
    <property type="entry name" value="NrS-1_pol-like_helicase"/>
</dbReference>
<dbReference type="RefSeq" id="WP_188525566.1">
    <property type="nucleotide sequence ID" value="NZ_BMGI01000001.1"/>
</dbReference>
<dbReference type="InterPro" id="IPR014820">
    <property type="entry name" value="PriCT_1"/>
</dbReference>
<accession>A0ABQ1Q9T8</accession>
<dbReference type="Proteomes" id="UP000617355">
    <property type="component" value="Unassembled WGS sequence"/>
</dbReference>
<keyword evidence="7" id="KW-1185">Reference proteome</keyword>
<protein>
    <recommendedName>
        <fullName evidence="5">SF3 helicase domain-containing protein</fullName>
    </recommendedName>
</protein>
<reference evidence="7" key="1">
    <citation type="journal article" date="2019" name="Int. J. Syst. Evol. Microbiol.">
        <title>The Global Catalogue of Microorganisms (GCM) 10K type strain sequencing project: providing services to taxonomists for standard genome sequencing and annotation.</title>
        <authorList>
            <consortium name="The Broad Institute Genomics Platform"/>
            <consortium name="The Broad Institute Genome Sequencing Center for Infectious Disease"/>
            <person name="Wu L."/>
            <person name="Ma J."/>
        </authorList>
    </citation>
    <scope>NUCLEOTIDE SEQUENCE [LARGE SCALE GENOMIC DNA]</scope>
    <source>
        <strain evidence="7">CGMCC 1.12922</strain>
    </source>
</reference>
<evidence type="ECO:0000256" key="4">
    <source>
        <dbReference type="ARBA" id="ARBA00022840"/>
    </source>
</evidence>
<keyword evidence="3" id="KW-0347">Helicase</keyword>
<dbReference type="InterPro" id="IPR014818">
    <property type="entry name" value="Phage/plasmid_primase_P4_C"/>
</dbReference>